<evidence type="ECO:0000256" key="1">
    <source>
        <dbReference type="SAM" id="MobiDB-lite"/>
    </source>
</evidence>
<protein>
    <recommendedName>
        <fullName evidence="5">Transmembrane protein</fullName>
    </recommendedName>
</protein>
<keyword evidence="2" id="KW-0812">Transmembrane</keyword>
<evidence type="ECO:0000256" key="2">
    <source>
        <dbReference type="SAM" id="Phobius"/>
    </source>
</evidence>
<feature type="transmembrane region" description="Helical" evidence="2">
    <location>
        <begin position="20"/>
        <end position="43"/>
    </location>
</feature>
<keyword evidence="2" id="KW-1133">Transmembrane helix</keyword>
<keyword evidence="4" id="KW-1185">Reference proteome</keyword>
<feature type="transmembrane region" description="Helical" evidence="2">
    <location>
        <begin position="159"/>
        <end position="176"/>
    </location>
</feature>
<dbReference type="EMBL" id="CP036525">
    <property type="protein sequence ID" value="QDT05353.1"/>
    <property type="molecule type" value="Genomic_DNA"/>
</dbReference>
<name>A0A517NDZ5_9BACT</name>
<accession>A0A517NDZ5</accession>
<reference evidence="3 4" key="1">
    <citation type="submission" date="2019-02" db="EMBL/GenBank/DDBJ databases">
        <title>Deep-cultivation of Planctomycetes and their phenomic and genomic characterization uncovers novel biology.</title>
        <authorList>
            <person name="Wiegand S."/>
            <person name="Jogler M."/>
            <person name="Boedeker C."/>
            <person name="Pinto D."/>
            <person name="Vollmers J."/>
            <person name="Rivas-Marin E."/>
            <person name="Kohn T."/>
            <person name="Peeters S.H."/>
            <person name="Heuer A."/>
            <person name="Rast P."/>
            <person name="Oberbeckmann S."/>
            <person name="Bunk B."/>
            <person name="Jeske O."/>
            <person name="Meyerdierks A."/>
            <person name="Storesund J.E."/>
            <person name="Kallscheuer N."/>
            <person name="Luecker S."/>
            <person name="Lage O.M."/>
            <person name="Pohl T."/>
            <person name="Merkel B.J."/>
            <person name="Hornburger P."/>
            <person name="Mueller R.-W."/>
            <person name="Bruemmer F."/>
            <person name="Labrenz M."/>
            <person name="Spormann A.M."/>
            <person name="Op den Camp H."/>
            <person name="Overmann J."/>
            <person name="Amann R."/>
            <person name="Jetten M.S.M."/>
            <person name="Mascher T."/>
            <person name="Medema M.H."/>
            <person name="Devos D.P."/>
            <person name="Kaster A.-K."/>
            <person name="Ovreas L."/>
            <person name="Rohde M."/>
            <person name="Galperin M.Y."/>
            <person name="Jogler C."/>
        </authorList>
    </citation>
    <scope>NUCLEOTIDE SEQUENCE [LARGE SCALE GENOMIC DNA]</scope>
    <source>
        <strain evidence="3 4">K22_7</strain>
    </source>
</reference>
<proteinExistence type="predicted"/>
<feature type="transmembrane region" description="Helical" evidence="2">
    <location>
        <begin position="49"/>
        <end position="72"/>
    </location>
</feature>
<keyword evidence="2" id="KW-0472">Membrane</keyword>
<evidence type="ECO:0000313" key="4">
    <source>
        <dbReference type="Proteomes" id="UP000318538"/>
    </source>
</evidence>
<evidence type="ECO:0000313" key="3">
    <source>
        <dbReference type="EMBL" id="QDT05353.1"/>
    </source>
</evidence>
<feature type="region of interest" description="Disordered" evidence="1">
    <location>
        <begin position="314"/>
        <end position="336"/>
    </location>
</feature>
<dbReference type="KEGG" id="rlc:K227x_37530"/>
<dbReference type="AlphaFoldDB" id="A0A517NDZ5"/>
<gene>
    <name evidence="3" type="ORF">K227x_37530</name>
</gene>
<organism evidence="3 4">
    <name type="scientific">Rubripirellula lacrimiformis</name>
    <dbReference type="NCBI Taxonomy" id="1930273"/>
    <lineage>
        <taxon>Bacteria</taxon>
        <taxon>Pseudomonadati</taxon>
        <taxon>Planctomycetota</taxon>
        <taxon>Planctomycetia</taxon>
        <taxon>Pirellulales</taxon>
        <taxon>Pirellulaceae</taxon>
        <taxon>Rubripirellula</taxon>
    </lineage>
</organism>
<evidence type="ECO:0008006" key="5">
    <source>
        <dbReference type="Google" id="ProtNLM"/>
    </source>
</evidence>
<feature type="transmembrane region" description="Helical" evidence="2">
    <location>
        <begin position="84"/>
        <end position="110"/>
    </location>
</feature>
<dbReference type="Proteomes" id="UP000318538">
    <property type="component" value="Chromosome"/>
</dbReference>
<sequence length="336" mass="37188">MNEVEYSRTAVSRYRHSGRVPVSGLVIAFAVLVPAAVVIGILYSGAVVYLPFLKLRCLLTLAYGGLLGTLVGWTCRWTKFRSHFFVAGMVILTTMVSFYVAWAVHCAWYISSADGFSDDVVNAAIVGFDPRSIYGWGQYIFENGLWFKNGKPHDGWEAVAGWIIEAAIVFVTAFWARKSYGNAPFCEDCEQWTVETNEMAALPVSSTDPAWQMVGTGDVAAFRRLKFSESSTDFVELQLASCPSCSSSDYLSAVAVKLKLNKDGELVKKESDLFRSMPISSDQKAEVIEFCDQMAEAQRIMNEAADDEIADLESDQTASIDTVPDDREFPPSQSQR</sequence>